<proteinExistence type="predicted"/>
<accession>A0A2J4JS55</accession>
<dbReference type="Proteomes" id="UP000221015">
    <property type="component" value="Unassembled WGS sequence"/>
</dbReference>
<reference evidence="1 2" key="1">
    <citation type="journal article" date="2017" name="Front. Microbiol.">
        <title>New Insights into the Diversity of the Genus Faecalibacterium.</title>
        <authorList>
            <person name="Benevides L."/>
            <person name="Burman S."/>
            <person name="Martin R."/>
            <person name="Robert V."/>
            <person name="Thomas M."/>
            <person name="Miquel S."/>
            <person name="Chain F."/>
            <person name="Sokol H."/>
            <person name="Bermudez-Humaran L.G."/>
            <person name="Morrison M."/>
            <person name="Langella P."/>
            <person name="Azevedo V.A."/>
            <person name="Chatel J.M."/>
            <person name="Soares S."/>
        </authorList>
    </citation>
    <scope>NUCLEOTIDE SEQUENCE [LARGE SCALE GENOMIC DNA]</scope>
    <source>
        <strain evidence="1 2">CNCM I 4542</strain>
    </source>
</reference>
<evidence type="ECO:0000313" key="1">
    <source>
        <dbReference type="EMBL" id="PLK30686.1"/>
    </source>
</evidence>
<sequence length="183" mass="21886">MIFSDLGEQYYDWLHKIVCGEWKPRNLSFHRLLMYLHNRTYIPDCEMDKCRAEDGVNLRYRFASECDIPYDKIDAEFHGVPCSMLEMMVALAVRIEEHIMEDSSAGNRVGQWFWNMVVSLGLAAMDDGRFHEDRADYILDRFERRDYEYNGAGGLFTVNHPTEDMRRLDIWYQLMHYLQENEF</sequence>
<evidence type="ECO:0000313" key="2">
    <source>
        <dbReference type="Proteomes" id="UP000221015"/>
    </source>
</evidence>
<comment type="caution">
    <text evidence="1">The sequence shown here is derived from an EMBL/GenBank/DDBJ whole genome shotgun (WGS) entry which is preliminary data.</text>
</comment>
<gene>
    <name evidence="1" type="ORF">CGS50_003475</name>
</gene>
<protein>
    <submittedName>
        <fullName evidence="1">Uncharacterized protein</fullName>
    </submittedName>
</protein>
<dbReference type="RefSeq" id="WP_097782110.1">
    <property type="nucleotide sequence ID" value="NZ_NMTS02000001.1"/>
</dbReference>
<organism evidence="1 2">
    <name type="scientific">Faecalibacterium prausnitzii</name>
    <dbReference type="NCBI Taxonomy" id="853"/>
    <lineage>
        <taxon>Bacteria</taxon>
        <taxon>Bacillati</taxon>
        <taxon>Bacillota</taxon>
        <taxon>Clostridia</taxon>
        <taxon>Eubacteriales</taxon>
        <taxon>Oscillospiraceae</taxon>
        <taxon>Faecalibacterium</taxon>
    </lineage>
</organism>
<name>A0A2J4JS55_9FIRM</name>
<dbReference type="AlphaFoldDB" id="A0A2J4JS55"/>
<dbReference type="EMBL" id="NMTS02000001">
    <property type="protein sequence ID" value="PLK30686.1"/>
    <property type="molecule type" value="Genomic_DNA"/>
</dbReference>